<accession>A0AAV8CMA3</accession>
<dbReference type="Gene3D" id="3.90.550.10">
    <property type="entry name" value="Spore Coat Polysaccharide Biosynthesis Protein SpsA, Chain A"/>
    <property type="match status" value="1"/>
</dbReference>
<evidence type="ECO:0000256" key="3">
    <source>
        <dbReference type="ARBA" id="ARBA00022676"/>
    </source>
</evidence>
<dbReference type="AlphaFoldDB" id="A0AAV8CMA3"/>
<evidence type="ECO:0000313" key="7">
    <source>
        <dbReference type="Proteomes" id="UP001140206"/>
    </source>
</evidence>
<dbReference type="InterPro" id="IPR029044">
    <property type="entry name" value="Nucleotide-diphossugar_trans"/>
</dbReference>
<organism evidence="6 7">
    <name type="scientific">Rhynchospora pubera</name>
    <dbReference type="NCBI Taxonomy" id="906938"/>
    <lineage>
        <taxon>Eukaryota</taxon>
        <taxon>Viridiplantae</taxon>
        <taxon>Streptophyta</taxon>
        <taxon>Embryophyta</taxon>
        <taxon>Tracheophyta</taxon>
        <taxon>Spermatophyta</taxon>
        <taxon>Magnoliopsida</taxon>
        <taxon>Liliopsida</taxon>
        <taxon>Poales</taxon>
        <taxon>Cyperaceae</taxon>
        <taxon>Cyperoideae</taxon>
        <taxon>Rhynchosporeae</taxon>
        <taxon>Rhynchospora</taxon>
    </lineage>
</organism>
<dbReference type="Proteomes" id="UP001140206">
    <property type="component" value="Chromosome 5"/>
</dbReference>
<reference evidence="6" key="1">
    <citation type="submission" date="2022-08" db="EMBL/GenBank/DDBJ databases">
        <authorList>
            <person name="Marques A."/>
        </authorList>
    </citation>
    <scope>NUCLEOTIDE SEQUENCE</scope>
    <source>
        <strain evidence="6">RhyPub2mFocal</strain>
        <tissue evidence="6">Leaves</tissue>
    </source>
</reference>
<keyword evidence="4" id="KW-0808">Transferase</keyword>
<keyword evidence="7" id="KW-1185">Reference proteome</keyword>
<evidence type="ECO:0000256" key="4">
    <source>
        <dbReference type="ARBA" id="ARBA00022679"/>
    </source>
</evidence>
<comment type="pathway">
    <text evidence="1">Glycan metabolism; pectin biosynthesis.</text>
</comment>
<dbReference type="EC" id="2.4.1.-" evidence="5"/>
<dbReference type="GO" id="GO:0005794">
    <property type="term" value="C:Golgi apparatus"/>
    <property type="evidence" value="ECO:0007669"/>
    <property type="project" value="TreeGrafter"/>
</dbReference>
<dbReference type="Pfam" id="PF01501">
    <property type="entry name" value="Glyco_transf_8"/>
    <property type="match status" value="1"/>
</dbReference>
<comment type="caution">
    <text evidence="6">The sequence shown here is derived from an EMBL/GenBank/DDBJ whole genome shotgun (WGS) entry which is preliminary data.</text>
</comment>
<dbReference type="InterPro" id="IPR050748">
    <property type="entry name" value="Glycosyltrans_8_dom-fam"/>
</dbReference>
<evidence type="ECO:0000256" key="5">
    <source>
        <dbReference type="RuleBase" id="RU362027"/>
    </source>
</evidence>
<evidence type="ECO:0000256" key="1">
    <source>
        <dbReference type="ARBA" id="ARBA00004877"/>
    </source>
</evidence>
<name>A0AAV8CMA3_9POAL</name>
<proteinExistence type="inferred from homology"/>
<evidence type="ECO:0000256" key="2">
    <source>
        <dbReference type="ARBA" id="ARBA00006351"/>
    </source>
</evidence>
<sequence>MRLQSLSLLCVCLSLSLRYVGGGGIFVVALRLRFLRFFSVRVRNGESCPPSSSSSVCDPGLVHIAMTLDSHYLRGSMAAVLSLLTHAACPDALFFHFLLLNHNHSTTLAASFPSLRAGHYRSRIHSWMALQKDKRIYDLGSLPPFLLVFAGDIQPVHHRWNQHGLGGDNVHGSCRPLHPGPVSLMHWSGKGKPWDRLDAARPCPMDLLWAPYDLYVTPHSSSSSSSSSPSPLYSW</sequence>
<dbReference type="PANTHER" id="PTHR13778:SF40">
    <property type="entry name" value="GALACTURONOSYLTRANSFERASE-LIKE 9-RELATED"/>
    <property type="match status" value="1"/>
</dbReference>
<dbReference type="GO" id="GO:0016757">
    <property type="term" value="F:glycosyltransferase activity"/>
    <property type="evidence" value="ECO:0007669"/>
    <property type="project" value="UniProtKB-KW"/>
</dbReference>
<evidence type="ECO:0000313" key="6">
    <source>
        <dbReference type="EMBL" id="KAJ4756922.1"/>
    </source>
</evidence>
<dbReference type="EMBL" id="JAMFTS010000005">
    <property type="protein sequence ID" value="KAJ4756922.1"/>
    <property type="molecule type" value="Genomic_DNA"/>
</dbReference>
<dbReference type="InterPro" id="IPR002495">
    <property type="entry name" value="Glyco_trans_8"/>
</dbReference>
<gene>
    <name evidence="6" type="ORF">LUZ62_091327</name>
</gene>
<dbReference type="SUPFAM" id="SSF53448">
    <property type="entry name" value="Nucleotide-diphospho-sugar transferases"/>
    <property type="match status" value="1"/>
</dbReference>
<keyword evidence="3" id="KW-0328">Glycosyltransferase</keyword>
<comment type="similarity">
    <text evidence="2 5">Belongs to the glycosyltransferase 8 family.</text>
</comment>
<protein>
    <recommendedName>
        <fullName evidence="5">Hexosyltransferase</fullName>
        <ecNumber evidence="5">2.4.1.-</ecNumber>
    </recommendedName>
</protein>
<dbReference type="PANTHER" id="PTHR13778">
    <property type="entry name" value="GLYCOSYLTRANSFERASE 8 DOMAIN-CONTAINING PROTEIN"/>
    <property type="match status" value="1"/>
</dbReference>